<evidence type="ECO:0000256" key="4">
    <source>
        <dbReference type="ARBA" id="ARBA00004752"/>
    </source>
</evidence>
<dbReference type="NCBIfam" id="NF002528">
    <property type="entry name" value="PRK01966.1-4"/>
    <property type="match status" value="1"/>
</dbReference>
<dbReference type="FunFam" id="3.30.1490.20:FF:000007">
    <property type="entry name" value="D-alanine--D-alanine ligase"/>
    <property type="match status" value="1"/>
</dbReference>
<keyword evidence="29" id="KW-1185">Reference proteome</keyword>
<evidence type="ECO:0000256" key="10">
    <source>
        <dbReference type="ARBA" id="ARBA00022741"/>
    </source>
</evidence>
<dbReference type="AlphaFoldDB" id="A0A4R7ZFR3"/>
<feature type="active site" evidence="23">
    <location>
        <position position="16"/>
    </location>
</feature>
<evidence type="ECO:0000256" key="22">
    <source>
        <dbReference type="HAMAP-Rule" id="MF_00047"/>
    </source>
</evidence>
<dbReference type="PROSITE" id="PS00844">
    <property type="entry name" value="DALA_DALA_LIGASE_2"/>
    <property type="match status" value="1"/>
</dbReference>
<evidence type="ECO:0000256" key="25">
    <source>
        <dbReference type="PIRSR" id="PIRSR039102-3"/>
    </source>
</evidence>
<feature type="binding site" evidence="25">
    <location>
        <position position="300"/>
    </location>
    <ligand>
        <name>Mg(2+)</name>
        <dbReference type="ChEBI" id="CHEBI:18420"/>
        <label>1</label>
    </ligand>
</feature>
<feature type="binding site" evidence="24">
    <location>
        <begin position="190"/>
        <end position="191"/>
    </location>
    <ligand>
        <name>ATP</name>
        <dbReference type="ChEBI" id="CHEBI:30616"/>
    </ligand>
</feature>
<dbReference type="UniPathway" id="UPA00219"/>
<dbReference type="Gene3D" id="3.30.1490.20">
    <property type="entry name" value="ATP-grasp fold, A domain"/>
    <property type="match status" value="1"/>
</dbReference>
<dbReference type="Pfam" id="PF01820">
    <property type="entry name" value="Dala_Dala_lig_N"/>
    <property type="match status" value="1"/>
</dbReference>
<evidence type="ECO:0000259" key="27">
    <source>
        <dbReference type="PROSITE" id="PS50975"/>
    </source>
</evidence>
<feature type="binding site" evidence="25">
    <location>
        <position position="315"/>
    </location>
    <ligand>
        <name>Mg(2+)</name>
        <dbReference type="ChEBI" id="CHEBI:18420"/>
        <label>2</label>
    </ligand>
</feature>
<dbReference type="PIRSF" id="PIRSF039102">
    <property type="entry name" value="Ddl/VanB"/>
    <property type="match status" value="1"/>
</dbReference>
<dbReference type="InterPro" id="IPR011095">
    <property type="entry name" value="Dala_Dala_lig_C"/>
</dbReference>
<dbReference type="SUPFAM" id="SSF56059">
    <property type="entry name" value="Glutathione synthetase ATP-binding domain-like"/>
    <property type="match status" value="1"/>
</dbReference>
<dbReference type="InterPro" id="IPR000291">
    <property type="entry name" value="D-Ala_lig_Van_CS"/>
</dbReference>
<evidence type="ECO:0000256" key="26">
    <source>
        <dbReference type="PROSITE-ProRule" id="PRU00409"/>
    </source>
</evidence>
<keyword evidence="16 22" id="KW-0961">Cell wall biogenesis/degradation</keyword>
<comment type="function">
    <text evidence="2 22">Cell wall formation.</text>
</comment>
<dbReference type="HAMAP" id="MF_00047">
    <property type="entry name" value="Dala_Dala_lig"/>
    <property type="match status" value="1"/>
</dbReference>
<dbReference type="NCBIfam" id="TIGR01205">
    <property type="entry name" value="D_ala_D_alaTIGR"/>
    <property type="match status" value="1"/>
</dbReference>
<evidence type="ECO:0000256" key="14">
    <source>
        <dbReference type="ARBA" id="ARBA00022984"/>
    </source>
</evidence>
<dbReference type="Gene3D" id="3.30.470.20">
    <property type="entry name" value="ATP-grasp fold, B domain"/>
    <property type="match status" value="1"/>
</dbReference>
<dbReference type="GO" id="GO:0046872">
    <property type="term" value="F:metal ion binding"/>
    <property type="evidence" value="ECO:0007669"/>
    <property type="project" value="UniProtKB-KW"/>
</dbReference>
<dbReference type="GO" id="GO:0008360">
    <property type="term" value="P:regulation of cell shape"/>
    <property type="evidence" value="ECO:0007669"/>
    <property type="project" value="UniProtKB-KW"/>
</dbReference>
<evidence type="ECO:0000256" key="11">
    <source>
        <dbReference type="ARBA" id="ARBA00022840"/>
    </source>
</evidence>
<dbReference type="Pfam" id="PF07478">
    <property type="entry name" value="Dala_Dala_lig_C"/>
    <property type="match status" value="1"/>
</dbReference>
<comment type="caution">
    <text evidence="28">The sequence shown here is derived from an EMBL/GenBank/DDBJ whole genome shotgun (WGS) entry which is preliminary data.</text>
</comment>
<keyword evidence="8 22" id="KW-0436">Ligase</keyword>
<dbReference type="SUPFAM" id="SSF52440">
    <property type="entry name" value="PreATP-grasp domain"/>
    <property type="match status" value="1"/>
</dbReference>
<evidence type="ECO:0000256" key="18">
    <source>
        <dbReference type="ARBA" id="ARBA00060592"/>
    </source>
</evidence>
<dbReference type="GO" id="GO:0005829">
    <property type="term" value="C:cytosol"/>
    <property type="evidence" value="ECO:0007669"/>
    <property type="project" value="TreeGrafter"/>
</dbReference>
<feature type="binding site" evidence="24">
    <location>
        <begin position="220"/>
        <end position="227"/>
    </location>
    <ligand>
        <name>ATP</name>
        <dbReference type="ChEBI" id="CHEBI:30616"/>
    </ligand>
</feature>
<dbReference type="RefSeq" id="WP_134171137.1">
    <property type="nucleotide sequence ID" value="NZ_SODD01000051.1"/>
</dbReference>
<evidence type="ECO:0000256" key="13">
    <source>
        <dbReference type="ARBA" id="ARBA00022960"/>
    </source>
</evidence>
<keyword evidence="13 22" id="KW-0133">Cell shape</keyword>
<dbReference type="GO" id="GO:0071555">
    <property type="term" value="P:cell wall organization"/>
    <property type="evidence" value="ECO:0007669"/>
    <property type="project" value="UniProtKB-KW"/>
</dbReference>
<organism evidence="28 29">
    <name type="scientific">Breznakia blatticola</name>
    <dbReference type="NCBI Taxonomy" id="1754012"/>
    <lineage>
        <taxon>Bacteria</taxon>
        <taxon>Bacillati</taxon>
        <taxon>Bacillota</taxon>
        <taxon>Erysipelotrichia</taxon>
        <taxon>Erysipelotrichales</taxon>
        <taxon>Erysipelotrichaceae</taxon>
        <taxon>Breznakia</taxon>
    </lineage>
</organism>
<feature type="domain" description="ATP-grasp" evidence="27">
    <location>
        <begin position="142"/>
        <end position="346"/>
    </location>
</feature>
<keyword evidence="12 25" id="KW-0460">Magnesium</keyword>
<comment type="subcellular location">
    <subcellularLocation>
        <location evidence="3 22">Cytoplasm</location>
    </subcellularLocation>
</comment>
<feature type="binding site" evidence="24">
    <location>
        <position position="138"/>
    </location>
    <ligand>
        <name>ATP</name>
        <dbReference type="ChEBI" id="CHEBI:30616"/>
    </ligand>
</feature>
<dbReference type="PANTHER" id="PTHR23132:SF25">
    <property type="entry name" value="D-ALANINE--D-ALANINE LIGASE A"/>
    <property type="match status" value="1"/>
</dbReference>
<evidence type="ECO:0000313" key="29">
    <source>
        <dbReference type="Proteomes" id="UP000294743"/>
    </source>
</evidence>
<evidence type="ECO:0000256" key="5">
    <source>
        <dbReference type="ARBA" id="ARBA00010871"/>
    </source>
</evidence>
<gene>
    <name evidence="22" type="primary">ddl</name>
    <name evidence="28" type="ORF">EDD63_15113</name>
</gene>
<protein>
    <recommendedName>
        <fullName evidence="19 22">D-alanine--D-alanine ligase</fullName>
        <ecNumber evidence="6 22">6.3.2.4</ecNumber>
    </recommendedName>
    <alternativeName>
        <fullName evidence="21 22">D-Ala-D-Ala ligase</fullName>
    </alternativeName>
    <alternativeName>
        <fullName evidence="20 22">D-alanylalanine synthetase</fullName>
    </alternativeName>
</protein>
<feature type="binding site" evidence="25">
    <location>
        <position position="313"/>
    </location>
    <ligand>
        <name>Mg(2+)</name>
        <dbReference type="ChEBI" id="CHEBI:18420"/>
        <label>2</label>
    </ligand>
</feature>
<dbReference type="Gene3D" id="3.40.50.20">
    <property type="match status" value="1"/>
</dbReference>
<keyword evidence="15 25" id="KW-0464">Manganese</keyword>
<evidence type="ECO:0000313" key="28">
    <source>
        <dbReference type="EMBL" id="TDW12644.1"/>
    </source>
</evidence>
<dbReference type="InterPro" id="IPR016185">
    <property type="entry name" value="PreATP-grasp_dom_sf"/>
</dbReference>
<comment type="catalytic activity">
    <reaction evidence="17 22">
        <text>2 D-alanine + ATP = D-alanyl-D-alanine + ADP + phosphate + H(+)</text>
        <dbReference type="Rhea" id="RHEA:11224"/>
        <dbReference type="ChEBI" id="CHEBI:15378"/>
        <dbReference type="ChEBI" id="CHEBI:30616"/>
        <dbReference type="ChEBI" id="CHEBI:43474"/>
        <dbReference type="ChEBI" id="CHEBI:57416"/>
        <dbReference type="ChEBI" id="CHEBI:57822"/>
        <dbReference type="ChEBI" id="CHEBI:456216"/>
        <dbReference type="EC" id="6.3.2.4"/>
    </reaction>
</comment>
<dbReference type="PROSITE" id="PS50975">
    <property type="entry name" value="ATP_GRASP"/>
    <property type="match status" value="1"/>
</dbReference>
<dbReference type="PROSITE" id="PS00843">
    <property type="entry name" value="DALA_DALA_LIGASE_1"/>
    <property type="match status" value="1"/>
</dbReference>
<comment type="cofactor">
    <cofactor evidence="1">
        <name>Mn(2+)</name>
        <dbReference type="ChEBI" id="CHEBI:29035"/>
    </cofactor>
</comment>
<dbReference type="InterPro" id="IPR011761">
    <property type="entry name" value="ATP-grasp"/>
</dbReference>
<feature type="binding site" evidence="24">
    <location>
        <begin position="312"/>
        <end position="313"/>
    </location>
    <ligand>
        <name>ATP</name>
        <dbReference type="ChEBI" id="CHEBI:30616"/>
    </ligand>
</feature>
<dbReference type="GO" id="GO:0009252">
    <property type="term" value="P:peptidoglycan biosynthetic process"/>
    <property type="evidence" value="ECO:0007669"/>
    <property type="project" value="UniProtKB-UniRule"/>
</dbReference>
<evidence type="ECO:0000256" key="9">
    <source>
        <dbReference type="ARBA" id="ARBA00022723"/>
    </source>
</evidence>
<dbReference type="Proteomes" id="UP000294743">
    <property type="component" value="Unassembled WGS sequence"/>
</dbReference>
<evidence type="ECO:0000256" key="2">
    <source>
        <dbReference type="ARBA" id="ARBA00003921"/>
    </source>
</evidence>
<keyword evidence="14 22" id="KW-0573">Peptidoglycan synthesis</keyword>
<feature type="active site" evidence="23">
    <location>
        <position position="324"/>
    </location>
</feature>
<evidence type="ECO:0000256" key="7">
    <source>
        <dbReference type="ARBA" id="ARBA00022490"/>
    </source>
</evidence>
<dbReference type="GO" id="GO:0008716">
    <property type="term" value="F:D-alanine-D-alanine ligase activity"/>
    <property type="evidence" value="ECO:0007669"/>
    <property type="project" value="UniProtKB-UniRule"/>
</dbReference>
<keyword evidence="9 25" id="KW-0479">Metal-binding</keyword>
<feature type="active site" evidence="23">
    <location>
        <position position="190"/>
    </location>
</feature>
<accession>A0A4R7ZFR3</accession>
<dbReference type="InterPro" id="IPR011127">
    <property type="entry name" value="Dala_Dala_lig_N"/>
</dbReference>
<evidence type="ECO:0000256" key="1">
    <source>
        <dbReference type="ARBA" id="ARBA00001936"/>
    </source>
</evidence>
<proteinExistence type="inferred from homology"/>
<evidence type="ECO:0000256" key="15">
    <source>
        <dbReference type="ARBA" id="ARBA00023211"/>
    </source>
</evidence>
<evidence type="ECO:0000256" key="20">
    <source>
        <dbReference type="ARBA" id="ARBA00076288"/>
    </source>
</evidence>
<evidence type="ECO:0000256" key="3">
    <source>
        <dbReference type="ARBA" id="ARBA00004496"/>
    </source>
</evidence>
<dbReference type="OrthoDB" id="9813261at2"/>
<evidence type="ECO:0000256" key="17">
    <source>
        <dbReference type="ARBA" id="ARBA00047614"/>
    </source>
</evidence>
<evidence type="ECO:0000256" key="8">
    <source>
        <dbReference type="ARBA" id="ARBA00022598"/>
    </source>
</evidence>
<dbReference type="PANTHER" id="PTHR23132">
    <property type="entry name" value="D-ALANINE--D-ALANINE LIGASE"/>
    <property type="match status" value="1"/>
</dbReference>
<dbReference type="EMBL" id="SODD01000051">
    <property type="protein sequence ID" value="TDW12644.1"/>
    <property type="molecule type" value="Genomic_DNA"/>
</dbReference>
<dbReference type="FunFam" id="3.30.470.20:FF:000008">
    <property type="entry name" value="D-alanine--D-alanine ligase"/>
    <property type="match status" value="1"/>
</dbReference>
<evidence type="ECO:0000256" key="16">
    <source>
        <dbReference type="ARBA" id="ARBA00023316"/>
    </source>
</evidence>
<dbReference type="EC" id="6.3.2.4" evidence="6 22"/>
<keyword evidence="10 24" id="KW-0547">Nucleotide-binding</keyword>
<evidence type="ECO:0000256" key="21">
    <source>
        <dbReference type="ARBA" id="ARBA00077154"/>
    </source>
</evidence>
<dbReference type="InterPro" id="IPR013815">
    <property type="entry name" value="ATP_grasp_subdomain_1"/>
</dbReference>
<reference evidence="28 29" key="1">
    <citation type="submission" date="2019-03" db="EMBL/GenBank/DDBJ databases">
        <title>Genomic Encyclopedia of Type Strains, Phase IV (KMG-IV): sequencing the most valuable type-strain genomes for metagenomic binning, comparative biology and taxonomic classification.</title>
        <authorList>
            <person name="Goeker M."/>
        </authorList>
    </citation>
    <scope>NUCLEOTIDE SEQUENCE [LARGE SCALE GENOMIC DNA]</scope>
    <source>
        <strain evidence="28 29">DSM 28867</strain>
    </source>
</reference>
<comment type="pathway">
    <text evidence="18">Glycan biosynthesis.</text>
</comment>
<evidence type="ECO:0000256" key="12">
    <source>
        <dbReference type="ARBA" id="ARBA00022842"/>
    </source>
</evidence>
<dbReference type="InterPro" id="IPR005905">
    <property type="entry name" value="D_ala_D_ala"/>
</dbReference>
<sequence>MSKLQVGVIFGGNSSEYPVSLHSVASVLRNLDANKYDVTMIGIDPNGNWYVYDGDIDTLEHDHWLESGHATRALLSPSKQEGLLILENGTYTTKKLDVLLPILHGKNGEDGTIQGLFTLSQIPYVGCNHVSSAIAMDKEYTHIICESAGIPMAPYIALRKNMPQTMAQIVKQVEAKLQFPLFVKPANAGSSFGISKVNVMDDLEKAIDFAYAYDDKIVIESGISGFEVGSSVLGNDALIIGDVDEIETHNSFFDYDAKYELENTQIHCPARISDEKKAEIKAYAKTIYHVLGCSGLSRIDMFIDDDEKIFFNEINTIPGFTSASRYPSMMANVGYDFPKLLDTLLELALEKANATK</sequence>
<feature type="binding site" evidence="24">
    <location>
        <begin position="182"/>
        <end position="184"/>
    </location>
    <ligand>
        <name>ATP</name>
        <dbReference type="ChEBI" id="CHEBI:30616"/>
    </ligand>
</feature>
<evidence type="ECO:0000256" key="6">
    <source>
        <dbReference type="ARBA" id="ARBA00012216"/>
    </source>
</evidence>
<name>A0A4R7ZFR3_9FIRM</name>
<keyword evidence="11 26" id="KW-0067">ATP-binding</keyword>
<evidence type="ECO:0000256" key="19">
    <source>
        <dbReference type="ARBA" id="ARBA00068427"/>
    </source>
</evidence>
<evidence type="ECO:0000256" key="23">
    <source>
        <dbReference type="PIRSR" id="PIRSR039102-1"/>
    </source>
</evidence>
<evidence type="ECO:0000256" key="24">
    <source>
        <dbReference type="PIRSR" id="PIRSR039102-2"/>
    </source>
</evidence>
<dbReference type="NCBIfam" id="NF002378">
    <property type="entry name" value="PRK01372.1"/>
    <property type="match status" value="1"/>
</dbReference>
<keyword evidence="7 22" id="KW-0963">Cytoplasm</keyword>
<comment type="cofactor">
    <cofactor evidence="25">
        <name>Mg(2+)</name>
        <dbReference type="ChEBI" id="CHEBI:18420"/>
    </cofactor>
    <cofactor evidence="25">
        <name>Mn(2+)</name>
        <dbReference type="ChEBI" id="CHEBI:29035"/>
    </cofactor>
    <text evidence="25">Binds 2 magnesium or manganese ions per subunit.</text>
</comment>
<comment type="similarity">
    <text evidence="5 22">Belongs to the D-alanine--D-alanine ligase family.</text>
</comment>
<feature type="binding site" evidence="25">
    <location>
        <position position="313"/>
    </location>
    <ligand>
        <name>Mg(2+)</name>
        <dbReference type="ChEBI" id="CHEBI:18420"/>
        <label>1</label>
    </ligand>
</feature>
<comment type="pathway">
    <text evidence="4 22">Cell wall biogenesis; peptidoglycan biosynthesis.</text>
</comment>
<dbReference type="GO" id="GO:0005524">
    <property type="term" value="F:ATP binding"/>
    <property type="evidence" value="ECO:0007669"/>
    <property type="project" value="UniProtKB-UniRule"/>
</dbReference>